<evidence type="ECO:0000313" key="1">
    <source>
        <dbReference type="EMBL" id="CCB60759.1"/>
    </source>
</evidence>
<dbReference type="AlphaFoldDB" id="F6I1E2"/>
<keyword evidence="2" id="KW-1185">Reference proteome</keyword>
<sequence>MHNEVLHMDMGGPLRVMVNGEGKWMMEAWEWKW</sequence>
<dbReference type="Proteomes" id="UP000009183">
    <property type="component" value="Chromosome 15"/>
</dbReference>
<evidence type="ECO:0000313" key="2">
    <source>
        <dbReference type="Proteomes" id="UP000009183"/>
    </source>
</evidence>
<dbReference type="PaxDb" id="29760-VIT_15s0045g00520.t01"/>
<dbReference type="InParanoid" id="F6I1E2"/>
<accession>F6I1E2</accession>
<reference evidence="2" key="1">
    <citation type="journal article" date="2007" name="Nature">
        <title>The grapevine genome sequence suggests ancestral hexaploidization in major angiosperm phyla.</title>
        <authorList>
            <consortium name="The French-Italian Public Consortium for Grapevine Genome Characterization."/>
            <person name="Jaillon O."/>
            <person name="Aury J.-M."/>
            <person name="Noel B."/>
            <person name="Policriti A."/>
            <person name="Clepet C."/>
            <person name="Casagrande A."/>
            <person name="Choisne N."/>
            <person name="Aubourg S."/>
            <person name="Vitulo N."/>
            <person name="Jubin C."/>
            <person name="Vezzi A."/>
            <person name="Legeai F."/>
            <person name="Hugueney P."/>
            <person name="Dasilva C."/>
            <person name="Horner D."/>
            <person name="Mica E."/>
            <person name="Jublot D."/>
            <person name="Poulain J."/>
            <person name="Bruyere C."/>
            <person name="Billault A."/>
            <person name="Segurens B."/>
            <person name="Gouyvenoux M."/>
            <person name="Ugarte E."/>
            <person name="Cattonaro F."/>
            <person name="Anthouard V."/>
            <person name="Vico V."/>
            <person name="Del Fabbro C."/>
            <person name="Alaux M."/>
            <person name="Di Gaspero G."/>
            <person name="Dumas V."/>
            <person name="Felice N."/>
            <person name="Paillard S."/>
            <person name="Juman I."/>
            <person name="Moroldo M."/>
            <person name="Scalabrin S."/>
            <person name="Canaguier A."/>
            <person name="Le Clainche I."/>
            <person name="Malacrida G."/>
            <person name="Durand E."/>
            <person name="Pesole G."/>
            <person name="Laucou V."/>
            <person name="Chatelet P."/>
            <person name="Merdinoglu D."/>
            <person name="Delledonne M."/>
            <person name="Pezzotti M."/>
            <person name="Lecharny A."/>
            <person name="Scarpelli C."/>
            <person name="Artiguenave F."/>
            <person name="Pe M.E."/>
            <person name="Valle G."/>
            <person name="Morgante M."/>
            <person name="Caboche M."/>
            <person name="Adam-Blondon A.-F."/>
            <person name="Weissenbach J."/>
            <person name="Quetier F."/>
            <person name="Wincker P."/>
        </authorList>
    </citation>
    <scope>NUCLEOTIDE SEQUENCE [LARGE SCALE GENOMIC DNA]</scope>
    <source>
        <strain evidence="2">cv. Pinot noir / PN40024</strain>
    </source>
</reference>
<protein>
    <submittedName>
        <fullName evidence="1">Uncharacterized protein</fullName>
    </submittedName>
</protein>
<proteinExistence type="predicted"/>
<organism evidence="1 2">
    <name type="scientific">Vitis vinifera</name>
    <name type="common">Grape</name>
    <dbReference type="NCBI Taxonomy" id="29760"/>
    <lineage>
        <taxon>Eukaryota</taxon>
        <taxon>Viridiplantae</taxon>
        <taxon>Streptophyta</taxon>
        <taxon>Embryophyta</taxon>
        <taxon>Tracheophyta</taxon>
        <taxon>Spermatophyta</taxon>
        <taxon>Magnoliopsida</taxon>
        <taxon>eudicotyledons</taxon>
        <taxon>Gunneridae</taxon>
        <taxon>Pentapetalae</taxon>
        <taxon>rosids</taxon>
        <taxon>Vitales</taxon>
        <taxon>Vitaceae</taxon>
        <taxon>Viteae</taxon>
        <taxon>Vitis</taxon>
    </lineage>
</organism>
<name>F6I1E2_VITVI</name>
<dbReference type="HOGENOM" id="CLU_3385750_0_0_1"/>
<dbReference type="EMBL" id="FN596510">
    <property type="protein sequence ID" value="CCB60759.1"/>
    <property type="molecule type" value="Genomic_DNA"/>
</dbReference>
<gene>
    <name evidence="1" type="ordered locus">VIT_15s0045g00520</name>
</gene>